<dbReference type="Proteomes" id="UP000094329">
    <property type="component" value="Unassembled WGS sequence"/>
</dbReference>
<dbReference type="EMBL" id="MDTU01000002">
    <property type="protein sequence ID" value="ODN41543.1"/>
    <property type="molecule type" value="Genomic_DNA"/>
</dbReference>
<gene>
    <name evidence="1" type="ORF">BGC07_15660</name>
</gene>
<protein>
    <recommendedName>
        <fullName evidence="3">Phage tail protein</fullName>
    </recommendedName>
</protein>
<sequence length="68" mass="7577">MATYRTKESDMLDDIVFKVYGNRSGAMEAVLLANPQLSHYGPLLPALLNIELPDLPAQTTKTTVQLWD</sequence>
<evidence type="ECO:0000313" key="1">
    <source>
        <dbReference type="EMBL" id="ODN41543.1"/>
    </source>
</evidence>
<organism evidence="1 2">
    <name type="scientific">Piscirickettsia litoralis</name>
    <dbReference type="NCBI Taxonomy" id="1891921"/>
    <lineage>
        <taxon>Bacteria</taxon>
        <taxon>Pseudomonadati</taxon>
        <taxon>Pseudomonadota</taxon>
        <taxon>Gammaproteobacteria</taxon>
        <taxon>Thiotrichales</taxon>
        <taxon>Piscirickettsiaceae</taxon>
        <taxon>Piscirickettsia</taxon>
    </lineage>
</organism>
<dbReference type="RefSeq" id="WP_069314008.1">
    <property type="nucleotide sequence ID" value="NZ_MDTU01000002.1"/>
</dbReference>
<keyword evidence="2" id="KW-1185">Reference proteome</keyword>
<name>A0ABX3A1P0_9GAMM</name>
<reference evidence="1 2" key="1">
    <citation type="submission" date="2016-08" db="EMBL/GenBank/DDBJ databases">
        <title>Draft genome sequence of Candidatus Piscirickettsia litoralis, from seawater.</title>
        <authorList>
            <person name="Wan X."/>
            <person name="Lee A.J."/>
            <person name="Hou S."/>
            <person name="Donachie S.P."/>
        </authorList>
    </citation>
    <scope>NUCLEOTIDE SEQUENCE [LARGE SCALE GENOMIC DNA]</scope>
    <source>
        <strain evidence="1 2">Y2</strain>
    </source>
</reference>
<dbReference type="InterPro" id="IPR008861">
    <property type="entry name" value="GpX-like"/>
</dbReference>
<comment type="caution">
    <text evidence="1">The sequence shown here is derived from an EMBL/GenBank/DDBJ whole genome shotgun (WGS) entry which is preliminary data.</text>
</comment>
<proteinExistence type="predicted"/>
<accession>A0ABX3A1P0</accession>
<dbReference type="Pfam" id="PF05489">
    <property type="entry name" value="Phage_tail_X"/>
    <property type="match status" value="1"/>
</dbReference>
<evidence type="ECO:0000313" key="2">
    <source>
        <dbReference type="Proteomes" id="UP000094329"/>
    </source>
</evidence>
<evidence type="ECO:0008006" key="3">
    <source>
        <dbReference type="Google" id="ProtNLM"/>
    </source>
</evidence>